<dbReference type="Gene3D" id="1.10.443.10">
    <property type="entry name" value="Intergrase catalytic core"/>
    <property type="match status" value="1"/>
</dbReference>
<evidence type="ECO:0000313" key="2">
    <source>
        <dbReference type="EMBL" id="NOU72551.1"/>
    </source>
</evidence>
<gene>
    <name evidence="2" type="ORF">GC098_14130</name>
</gene>
<evidence type="ECO:0000313" key="3">
    <source>
        <dbReference type="Proteomes" id="UP000616779"/>
    </source>
</evidence>
<evidence type="ECO:0000256" key="1">
    <source>
        <dbReference type="ARBA" id="ARBA00023172"/>
    </source>
</evidence>
<organism evidence="2 3">
    <name type="scientific">Paenibacillus phytorum</name>
    <dbReference type="NCBI Taxonomy" id="2654977"/>
    <lineage>
        <taxon>Bacteria</taxon>
        <taxon>Bacillati</taxon>
        <taxon>Bacillota</taxon>
        <taxon>Bacilli</taxon>
        <taxon>Bacillales</taxon>
        <taxon>Paenibacillaceae</taxon>
        <taxon>Paenibacillus</taxon>
    </lineage>
</organism>
<dbReference type="RefSeq" id="WP_171643839.1">
    <property type="nucleotide sequence ID" value="NZ_WHOA01000095.1"/>
</dbReference>
<dbReference type="SUPFAM" id="SSF56349">
    <property type="entry name" value="DNA breaking-rejoining enzymes"/>
    <property type="match status" value="1"/>
</dbReference>
<accession>A0ABX1XVL4</accession>
<reference evidence="2 3" key="1">
    <citation type="submission" date="2019-10" db="EMBL/GenBank/DDBJ databases">
        <title>Description of Paenibacillus terrestris sp. nov.</title>
        <authorList>
            <person name="Carlier A."/>
            <person name="Qi S."/>
        </authorList>
    </citation>
    <scope>NUCLEOTIDE SEQUENCE [LARGE SCALE GENOMIC DNA]</scope>
    <source>
        <strain evidence="2 3">LMG 31458</strain>
    </source>
</reference>
<dbReference type="Proteomes" id="UP000616779">
    <property type="component" value="Unassembled WGS sequence"/>
</dbReference>
<protein>
    <submittedName>
        <fullName evidence="2">Site-specific integrase</fullName>
    </submittedName>
</protein>
<comment type="caution">
    <text evidence="2">The sequence shown here is derived from an EMBL/GenBank/DDBJ whole genome shotgun (WGS) entry which is preliminary data.</text>
</comment>
<dbReference type="InterPro" id="IPR013762">
    <property type="entry name" value="Integrase-like_cat_sf"/>
</dbReference>
<keyword evidence="3" id="KW-1185">Reference proteome</keyword>
<keyword evidence="1" id="KW-0233">DNA recombination</keyword>
<dbReference type="InterPro" id="IPR011010">
    <property type="entry name" value="DNA_brk_join_enz"/>
</dbReference>
<name>A0ABX1XVL4_9BACL</name>
<proteinExistence type="predicted"/>
<dbReference type="EMBL" id="WHOA01000095">
    <property type="protein sequence ID" value="NOU72551.1"/>
    <property type="molecule type" value="Genomic_DNA"/>
</dbReference>
<sequence length="448" mass="52105">MGNVLSSFKFVVRETEIEELINNKLKRTRVVNIALKDKVSGMLIPHPLTNFIRVMYEYRGKSLNSQLAPARVVCDFLNFLYKKIDEGDAEFTPLKEVGISGVKYLHGSRFISSHTELGNKKSTVEYYENFLKVFFSFLEEQRLISPEFPMKRYTSKNNQIIIESPFRHASFHTKYPSKKTKGNGANKGHKLKDFGQNRYLLVTEFIQKALEFTPDIALGICLQFYGGIRRGELVNVTRGDVLVRFRESFQVQIQDNRELLFKHLKDTSKEYPKRLNYLQHHLANQTILDNDLVWEVYSKHIKMLDLRAKRNEIKNLSALFVDSDGKPMSGTVYERRFNKLKRSFLLELSTTEGRYEDYKLLSETHWSTHIGRGNFTNFLFDMGLSITQIAIARGDTSIDSAMEYVDEKVTLQSLREAINTLKNMSVEQMGRIDVDVIKNHWRDRLKHG</sequence>